<name>A0A316D4D3_9BACL</name>
<gene>
    <name evidence="1" type="ORF">C7459_12441</name>
</gene>
<accession>A0A316D4D3</accession>
<reference evidence="1 2" key="1">
    <citation type="submission" date="2018-05" db="EMBL/GenBank/DDBJ databases">
        <title>Genomic Encyclopedia of Type Strains, Phase IV (KMG-IV): sequencing the most valuable type-strain genomes for metagenomic binning, comparative biology and taxonomic classification.</title>
        <authorList>
            <person name="Goeker M."/>
        </authorList>
    </citation>
    <scope>NUCLEOTIDE SEQUENCE [LARGE SCALE GENOMIC DNA]</scope>
    <source>
        <strain evidence="1 2">DSM 18773</strain>
    </source>
</reference>
<dbReference type="AlphaFoldDB" id="A0A316D4D3"/>
<protein>
    <recommendedName>
        <fullName evidence="3">Holin</fullName>
    </recommendedName>
</protein>
<dbReference type="Proteomes" id="UP000245634">
    <property type="component" value="Unassembled WGS sequence"/>
</dbReference>
<evidence type="ECO:0000313" key="2">
    <source>
        <dbReference type="Proteomes" id="UP000245634"/>
    </source>
</evidence>
<comment type="caution">
    <text evidence="1">The sequence shown here is derived from an EMBL/GenBank/DDBJ whole genome shotgun (WGS) entry which is preliminary data.</text>
</comment>
<keyword evidence="2" id="KW-1185">Reference proteome</keyword>
<sequence>MKEKLKSRKFWTAVITATVLVANDGLGMHLNGETVLAIAGIAMTYIFGQAHVDAKGVTK</sequence>
<dbReference type="OrthoDB" id="1809805at2"/>
<dbReference type="RefSeq" id="WP_109691161.1">
    <property type="nucleotide sequence ID" value="NZ_QGGL01000024.1"/>
</dbReference>
<evidence type="ECO:0000313" key="1">
    <source>
        <dbReference type="EMBL" id="PWK05292.1"/>
    </source>
</evidence>
<proteinExistence type="predicted"/>
<organism evidence="1 2">
    <name type="scientific">Tumebacillus permanentifrigoris</name>
    <dbReference type="NCBI Taxonomy" id="378543"/>
    <lineage>
        <taxon>Bacteria</taxon>
        <taxon>Bacillati</taxon>
        <taxon>Bacillota</taxon>
        <taxon>Bacilli</taxon>
        <taxon>Bacillales</taxon>
        <taxon>Alicyclobacillaceae</taxon>
        <taxon>Tumebacillus</taxon>
    </lineage>
</organism>
<dbReference type="EMBL" id="QGGL01000024">
    <property type="protein sequence ID" value="PWK05292.1"/>
    <property type="molecule type" value="Genomic_DNA"/>
</dbReference>
<evidence type="ECO:0008006" key="3">
    <source>
        <dbReference type="Google" id="ProtNLM"/>
    </source>
</evidence>